<name>A0AAV7DWW8_ARIFI</name>
<comment type="caution">
    <text evidence="1">The sequence shown here is derived from an EMBL/GenBank/DDBJ whole genome shotgun (WGS) entry which is preliminary data.</text>
</comment>
<gene>
    <name evidence="1" type="ORF">H6P81_019638</name>
</gene>
<evidence type="ECO:0000313" key="2">
    <source>
        <dbReference type="Proteomes" id="UP000825729"/>
    </source>
</evidence>
<dbReference type="AlphaFoldDB" id="A0AAV7DWW8"/>
<dbReference type="EMBL" id="JAINDJ010000008">
    <property type="protein sequence ID" value="KAG9439473.1"/>
    <property type="molecule type" value="Genomic_DNA"/>
</dbReference>
<keyword evidence="2" id="KW-1185">Reference proteome</keyword>
<reference evidence="1 2" key="1">
    <citation type="submission" date="2021-07" db="EMBL/GenBank/DDBJ databases">
        <title>The Aristolochia fimbriata genome: insights into angiosperm evolution, floral development and chemical biosynthesis.</title>
        <authorList>
            <person name="Jiao Y."/>
        </authorList>
    </citation>
    <scope>NUCLEOTIDE SEQUENCE [LARGE SCALE GENOMIC DNA]</scope>
    <source>
        <strain evidence="1">IBCAS-2021</strain>
        <tissue evidence="1">Leaf</tissue>
    </source>
</reference>
<sequence length="154" mass="17155">MASPIELLSGASLIHFHKNANGRQNPDESSPRATRWYFENQGILLDIHFPWHLPVNKKQSSVGEHDATHQSTAERQVCQAGDCISPSSLTTQLNPTQSSFSLFPSNFFQGKIRLEHPPKPVAEINPQSNWTLVNQGNGEDGETENPLRKDLICV</sequence>
<organism evidence="1 2">
    <name type="scientific">Aristolochia fimbriata</name>
    <name type="common">White veined hardy Dutchman's pipe vine</name>
    <dbReference type="NCBI Taxonomy" id="158543"/>
    <lineage>
        <taxon>Eukaryota</taxon>
        <taxon>Viridiplantae</taxon>
        <taxon>Streptophyta</taxon>
        <taxon>Embryophyta</taxon>
        <taxon>Tracheophyta</taxon>
        <taxon>Spermatophyta</taxon>
        <taxon>Magnoliopsida</taxon>
        <taxon>Magnoliidae</taxon>
        <taxon>Piperales</taxon>
        <taxon>Aristolochiaceae</taxon>
        <taxon>Aristolochia</taxon>
    </lineage>
</organism>
<dbReference type="Proteomes" id="UP000825729">
    <property type="component" value="Unassembled WGS sequence"/>
</dbReference>
<accession>A0AAV7DWW8</accession>
<proteinExistence type="predicted"/>
<protein>
    <submittedName>
        <fullName evidence="1">Uncharacterized protein</fullName>
    </submittedName>
</protein>
<evidence type="ECO:0000313" key="1">
    <source>
        <dbReference type="EMBL" id="KAG9439473.1"/>
    </source>
</evidence>